<evidence type="ECO:0000256" key="3">
    <source>
        <dbReference type="ARBA" id="ARBA00022553"/>
    </source>
</evidence>
<dbReference type="InterPro" id="IPR000584">
    <property type="entry name" value="VDCC_L_bsu"/>
</dbReference>
<evidence type="ECO:0000313" key="7">
    <source>
        <dbReference type="EMBL" id="MDE46987.1"/>
    </source>
</evidence>
<dbReference type="SMART" id="SM00072">
    <property type="entry name" value="GuKc"/>
    <property type="match status" value="1"/>
</dbReference>
<dbReference type="GO" id="GO:0005245">
    <property type="term" value="F:voltage-gated calcium channel activity"/>
    <property type="evidence" value="ECO:0007669"/>
    <property type="project" value="InterPro"/>
</dbReference>
<proteinExistence type="inferred from homology"/>
<dbReference type="InterPro" id="IPR036028">
    <property type="entry name" value="SH3-like_dom_sf"/>
</dbReference>
<feature type="compositionally biased region" description="Polar residues" evidence="5">
    <location>
        <begin position="403"/>
        <end position="425"/>
    </location>
</feature>
<dbReference type="CDD" id="cd11863">
    <property type="entry name" value="SH3_CACNB"/>
    <property type="match status" value="1"/>
</dbReference>
<reference evidence="7" key="1">
    <citation type="submission" date="2018-10" db="EMBL/GenBank/DDBJ databases">
        <title>Transcriptome assembly of Aceria tosichella (Wheat curl mite) Type 2.</title>
        <authorList>
            <person name="Scully E.D."/>
            <person name="Geib S.M."/>
            <person name="Palmer N.A."/>
            <person name="Gupta A.K."/>
            <person name="Sarath G."/>
            <person name="Tatineni S."/>
        </authorList>
    </citation>
    <scope>NUCLEOTIDE SEQUENCE</scope>
    <source>
        <strain evidence="7">LincolnNE</strain>
    </source>
</reference>
<dbReference type="Gene3D" id="2.30.30.40">
    <property type="entry name" value="SH3 Domains"/>
    <property type="match status" value="1"/>
</dbReference>
<dbReference type="PRINTS" id="PR01626">
    <property type="entry name" value="LCACHANNELB"/>
</dbReference>
<comment type="similarity">
    <text evidence="1">Belongs to the calcium channel beta subunit family.</text>
</comment>
<protein>
    <submittedName>
        <fullName evidence="7">Voltage-dependent L-type calcium channel subunit beta-2</fullName>
    </submittedName>
</protein>
<dbReference type="SUPFAM" id="SSF52540">
    <property type="entry name" value="P-loop containing nucleoside triphosphate hydrolases"/>
    <property type="match status" value="1"/>
</dbReference>
<dbReference type="Pfam" id="PF00625">
    <property type="entry name" value="Guanylate_kin"/>
    <property type="match status" value="1"/>
</dbReference>
<evidence type="ECO:0000256" key="5">
    <source>
        <dbReference type="SAM" id="MobiDB-lite"/>
    </source>
</evidence>
<gene>
    <name evidence="7" type="primary">CACNB2_0</name>
    <name evidence="7" type="ORF">g.967</name>
</gene>
<dbReference type="InterPro" id="IPR008145">
    <property type="entry name" value="GK/Ca_channel_bsu"/>
</dbReference>
<dbReference type="GO" id="GO:0005891">
    <property type="term" value="C:voltage-gated calcium channel complex"/>
    <property type="evidence" value="ECO:0007669"/>
    <property type="project" value="InterPro"/>
</dbReference>
<dbReference type="PROSITE" id="PS50002">
    <property type="entry name" value="SH3"/>
    <property type="match status" value="1"/>
</dbReference>
<name>A0A6G1S9Z1_9ACAR</name>
<dbReference type="Gene3D" id="3.40.50.300">
    <property type="entry name" value="P-loop containing nucleotide triphosphate hydrolases"/>
    <property type="match status" value="1"/>
</dbReference>
<feature type="domain" description="SH3" evidence="6">
    <location>
        <begin position="70"/>
        <end position="133"/>
    </location>
</feature>
<keyword evidence="3" id="KW-0597">Phosphoprotein</keyword>
<accession>A0A6G1S9Z1</accession>
<evidence type="ECO:0000256" key="4">
    <source>
        <dbReference type="PROSITE-ProRule" id="PRU00192"/>
    </source>
</evidence>
<dbReference type="InterPro" id="IPR027417">
    <property type="entry name" value="P-loop_NTPase"/>
</dbReference>
<evidence type="ECO:0000259" key="6">
    <source>
        <dbReference type="PROSITE" id="PS50002"/>
    </source>
</evidence>
<dbReference type="SUPFAM" id="SSF50044">
    <property type="entry name" value="SH3-domain"/>
    <property type="match status" value="1"/>
</dbReference>
<sequence>MIPHTATAAATANGQEEAHCFRDRSYSSHELSSLNDDQDYVNANQSALQVALRRLEEARLNPIAFAIRSNVDYEARADCNNQEYLQELLISFGIGDFLHIKEKYNDDWWIGRVVKEGCDIGFIPSPLRLEQLRLQQKAASELLKSAGRNFYDVYNDQGSDYKPIGFLGSNSGAGGGGTNKEFGFGGFFKKLEHQPPYYVVPTVRPLILVGPSLKGFEVTDMMQKVIFDFLKQRFENRIIITRVTADISLAKKVEQSSLPIGKRQGLMERSTNRCLESNFSEVTAEIERIFELARTMQLITLDCDTINHPAQVAKTSLAPIMVYLKVASPKVLQRLIKSRGKAQARHLNVQMNAAEKLIQLPNDSFDVVLDESELDQACDHLAAYLESYWRALHPSTGRDFHHMSSQPQISSYNNSSTTIPSAFRNSSHRNRSQNALDKISIINDYARAAPNQQSNDDIQTLQQQHDHYQPCRQTTNMMYGDRYMQN</sequence>
<evidence type="ECO:0000256" key="2">
    <source>
        <dbReference type="ARBA" id="ARBA00022443"/>
    </source>
</evidence>
<feature type="region of interest" description="Disordered" evidence="5">
    <location>
        <begin position="400"/>
        <end position="432"/>
    </location>
</feature>
<dbReference type="PANTHER" id="PTHR11824">
    <property type="entry name" value="VOLTAGE-DEPENDENT CALCIUM CHANNEL BETA SUBUNIT"/>
    <property type="match status" value="1"/>
</dbReference>
<dbReference type="InterPro" id="IPR001452">
    <property type="entry name" value="SH3_domain"/>
</dbReference>
<dbReference type="AlphaFoldDB" id="A0A6G1S9Z1"/>
<dbReference type="EMBL" id="GGYP01002216">
    <property type="protein sequence ID" value="MDE46987.1"/>
    <property type="molecule type" value="Transcribed_RNA"/>
</dbReference>
<organism evidence="7">
    <name type="scientific">Aceria tosichella</name>
    <name type="common">wheat curl mite</name>
    <dbReference type="NCBI Taxonomy" id="561515"/>
    <lineage>
        <taxon>Eukaryota</taxon>
        <taxon>Metazoa</taxon>
        <taxon>Ecdysozoa</taxon>
        <taxon>Arthropoda</taxon>
        <taxon>Chelicerata</taxon>
        <taxon>Arachnida</taxon>
        <taxon>Acari</taxon>
        <taxon>Acariformes</taxon>
        <taxon>Trombidiformes</taxon>
        <taxon>Prostigmata</taxon>
        <taxon>Eupodina</taxon>
        <taxon>Eriophyoidea</taxon>
        <taxon>Eriophyidae</taxon>
        <taxon>Eriophyinae</taxon>
        <taxon>Aceriini</taxon>
        <taxon>Aceria</taxon>
    </lineage>
</organism>
<keyword evidence="2 4" id="KW-0728">SH3 domain</keyword>
<evidence type="ECO:0000256" key="1">
    <source>
        <dbReference type="ARBA" id="ARBA00010836"/>
    </source>
</evidence>